<feature type="region of interest" description="Disordered" evidence="8">
    <location>
        <begin position="280"/>
        <end position="319"/>
    </location>
</feature>
<evidence type="ECO:0000256" key="5">
    <source>
        <dbReference type="ARBA" id="ARBA00022692"/>
    </source>
</evidence>
<evidence type="ECO:0000259" key="10">
    <source>
        <dbReference type="Pfam" id="PF00924"/>
    </source>
</evidence>
<dbReference type="InterPro" id="IPR006685">
    <property type="entry name" value="MscS_channel_2nd"/>
</dbReference>
<dbReference type="SUPFAM" id="SSF50182">
    <property type="entry name" value="Sm-like ribonucleoproteins"/>
    <property type="match status" value="1"/>
</dbReference>
<dbReference type="GO" id="GO:0008381">
    <property type="term" value="F:mechanosensitive monoatomic ion channel activity"/>
    <property type="evidence" value="ECO:0007669"/>
    <property type="project" value="InterPro"/>
</dbReference>
<evidence type="ECO:0000256" key="7">
    <source>
        <dbReference type="ARBA" id="ARBA00023136"/>
    </source>
</evidence>
<dbReference type="PANTHER" id="PTHR30460:SF0">
    <property type="entry name" value="MODERATE CONDUCTANCE MECHANOSENSITIVE CHANNEL YBIO"/>
    <property type="match status" value="1"/>
</dbReference>
<dbReference type="KEGG" id="cgk:CGERO_04840"/>
<evidence type="ECO:0000256" key="2">
    <source>
        <dbReference type="ARBA" id="ARBA00004236"/>
    </source>
</evidence>
<evidence type="ECO:0000256" key="1">
    <source>
        <dbReference type="ARBA" id="ARBA00004141"/>
    </source>
</evidence>
<dbReference type="InterPro" id="IPR010920">
    <property type="entry name" value="LSM_dom_sf"/>
</dbReference>
<dbReference type="Gene3D" id="1.10.287.1260">
    <property type="match status" value="1"/>
</dbReference>
<dbReference type="PANTHER" id="PTHR30460">
    <property type="entry name" value="MODERATE CONDUCTANCE MECHANOSENSITIVE CHANNEL YBIO"/>
    <property type="match status" value="1"/>
</dbReference>
<name>A0A3G6J5H8_9CORY</name>
<keyword evidence="5 9" id="KW-0812">Transmembrane</keyword>
<reference evidence="11 12" key="1">
    <citation type="submission" date="2018-11" db="EMBL/GenBank/DDBJ databases">
        <authorList>
            <person name="Kleinhagauer T."/>
            <person name="Glaeser S.P."/>
            <person name="Spergser J."/>
            <person name="Ruckert C."/>
            <person name="Kaempfer P."/>
            <person name="Busse H.-J."/>
        </authorList>
    </citation>
    <scope>NUCLEOTIDE SEQUENCE [LARGE SCALE GENOMIC DNA]</scope>
    <source>
        <strain evidence="11 12">W8</strain>
    </source>
</reference>
<comment type="subcellular location">
    <subcellularLocation>
        <location evidence="2">Cell membrane</location>
    </subcellularLocation>
    <subcellularLocation>
        <location evidence="1">Membrane</location>
        <topology evidence="1">Multi-pass membrane protein</topology>
    </subcellularLocation>
</comment>
<dbReference type="AlphaFoldDB" id="A0A3G6J5H8"/>
<dbReference type="SUPFAM" id="SSF82861">
    <property type="entry name" value="Mechanosensitive channel protein MscS (YggB), transmembrane region"/>
    <property type="match status" value="1"/>
</dbReference>
<sequence>MVDTGFDLGMLIILLFLVPRAGRLAMRIVERKVIDQNDKESKTHLAFAGVAVYIAQLVAYFVLFVFILQQLGFSLAGAAIPATAASAAIGLGAQSIIADFLAGFFILSERQFGVGDWVRFEGGAATVEGTVIQITMRATRIRTLAEETVIVPNSKAGVCVNSSNYWSKAVCKVSVPLLGSHSIYEAIDRAGQAAQIALKQPEVAEKVMGELDVHPNLAVNPPSTVGMPWTADMRFVVQVQPGTQWFVERAIRTEIINEFWREYGSAPTLSGAFAEDFQTAENAQTPSESSDSHPQQSVQNSLERVEGHEDPANEDDATVSLTRYNEIQPYTGWRRVITGGGKTRLSTAMLLGGLVVLLIFKGLTWSPDDKNYDGSVGILAPERFQSSSEPPSPARSTPQTPTPVPNTTTAVPENTQTPVPSSQVPSNSPEPTTSTPESTEESPLDVLR</sequence>
<dbReference type="Gene3D" id="2.30.30.60">
    <property type="match status" value="1"/>
</dbReference>
<evidence type="ECO:0000313" key="11">
    <source>
        <dbReference type="EMBL" id="AZA11284.1"/>
    </source>
</evidence>
<dbReference type="InterPro" id="IPR023408">
    <property type="entry name" value="MscS_beta-dom_sf"/>
</dbReference>
<evidence type="ECO:0000313" key="12">
    <source>
        <dbReference type="Proteomes" id="UP000271587"/>
    </source>
</evidence>
<feature type="compositionally biased region" description="Polar residues" evidence="8">
    <location>
        <begin position="280"/>
        <end position="302"/>
    </location>
</feature>
<feature type="region of interest" description="Disordered" evidence="8">
    <location>
        <begin position="383"/>
        <end position="448"/>
    </location>
</feature>
<feature type="compositionally biased region" description="Acidic residues" evidence="8">
    <location>
        <begin position="438"/>
        <end position="448"/>
    </location>
</feature>
<dbReference type="Proteomes" id="UP000271587">
    <property type="component" value="Chromosome"/>
</dbReference>
<evidence type="ECO:0000256" key="8">
    <source>
        <dbReference type="SAM" id="MobiDB-lite"/>
    </source>
</evidence>
<dbReference type="EMBL" id="CP033897">
    <property type="protein sequence ID" value="AZA11284.1"/>
    <property type="molecule type" value="Genomic_DNA"/>
</dbReference>
<evidence type="ECO:0000256" key="4">
    <source>
        <dbReference type="ARBA" id="ARBA00022475"/>
    </source>
</evidence>
<proteinExistence type="inferred from homology"/>
<organism evidence="11 12">
    <name type="scientific">Corynebacterium gerontici</name>
    <dbReference type="NCBI Taxonomy" id="2079234"/>
    <lineage>
        <taxon>Bacteria</taxon>
        <taxon>Bacillati</taxon>
        <taxon>Actinomycetota</taxon>
        <taxon>Actinomycetes</taxon>
        <taxon>Mycobacteriales</taxon>
        <taxon>Corynebacteriaceae</taxon>
        <taxon>Corynebacterium</taxon>
    </lineage>
</organism>
<accession>A0A3G6J5H8</accession>
<keyword evidence="6 9" id="KW-1133">Transmembrane helix</keyword>
<comment type="similarity">
    <text evidence="3">Belongs to the MscS (TC 1.A.23) family.</text>
</comment>
<protein>
    <submittedName>
        <fullName evidence="11">Putative MscS family protein YkuT</fullName>
    </submittedName>
</protein>
<feature type="domain" description="Mechanosensitive ion channel MscS" evidence="10">
    <location>
        <begin position="96"/>
        <end position="155"/>
    </location>
</feature>
<evidence type="ECO:0000256" key="6">
    <source>
        <dbReference type="ARBA" id="ARBA00022989"/>
    </source>
</evidence>
<keyword evidence="7 9" id="KW-0472">Membrane</keyword>
<evidence type="ECO:0000256" key="9">
    <source>
        <dbReference type="SAM" id="Phobius"/>
    </source>
</evidence>
<dbReference type="InterPro" id="IPR045276">
    <property type="entry name" value="YbiO_bact"/>
</dbReference>
<dbReference type="GO" id="GO:0005886">
    <property type="term" value="C:plasma membrane"/>
    <property type="evidence" value="ECO:0007669"/>
    <property type="project" value="UniProtKB-SubCell"/>
</dbReference>
<keyword evidence="4" id="KW-1003">Cell membrane</keyword>
<dbReference type="Pfam" id="PF00924">
    <property type="entry name" value="MS_channel_2nd"/>
    <property type="match status" value="1"/>
</dbReference>
<evidence type="ECO:0000256" key="3">
    <source>
        <dbReference type="ARBA" id="ARBA00008017"/>
    </source>
</evidence>
<feature type="transmembrane region" description="Helical" evidence="9">
    <location>
        <begin position="6"/>
        <end position="25"/>
    </location>
</feature>
<gene>
    <name evidence="11" type="primary">ykuT</name>
    <name evidence="11" type="ORF">CGERO_04840</name>
</gene>
<feature type="compositionally biased region" description="Low complexity" evidence="8">
    <location>
        <begin position="405"/>
        <end position="437"/>
    </location>
</feature>
<feature type="transmembrane region" description="Helical" evidence="9">
    <location>
        <begin position="45"/>
        <end position="68"/>
    </location>
</feature>
<keyword evidence="12" id="KW-1185">Reference proteome</keyword>
<dbReference type="InterPro" id="IPR011014">
    <property type="entry name" value="MscS_channel_TM-2"/>
</dbReference>